<gene>
    <name evidence="2" type="ORF">LF65_00741</name>
</gene>
<dbReference type="RefSeq" id="WP_041894150.1">
    <property type="nucleotide sequence ID" value="NZ_CP010086.2"/>
</dbReference>
<keyword evidence="2" id="KW-0808">Transferase</keyword>
<protein>
    <submittedName>
        <fullName evidence="2">Serine/threonine protein kinase</fullName>
    </submittedName>
</protein>
<dbReference type="Proteomes" id="UP000031866">
    <property type="component" value="Chromosome"/>
</dbReference>
<dbReference type="EMBL" id="CP010086">
    <property type="protein sequence ID" value="AJG97369.1"/>
    <property type="molecule type" value="Genomic_DNA"/>
</dbReference>
<dbReference type="CDD" id="cd16936">
    <property type="entry name" value="HATPase_RsbW-like"/>
    <property type="match status" value="1"/>
</dbReference>
<reference evidence="3" key="1">
    <citation type="submission" date="2014-12" db="EMBL/GenBank/DDBJ databases">
        <title>Genome sequence of Clostridium beijerinckii strain 59B.</title>
        <authorList>
            <person name="Little G.T."/>
            <person name="Minton N.P."/>
        </authorList>
    </citation>
    <scope>NUCLEOTIDE SEQUENCE [LARGE SCALE GENOMIC DNA]</scope>
    <source>
        <strain evidence="3">59B</strain>
    </source>
</reference>
<dbReference type="InterPro" id="IPR036890">
    <property type="entry name" value="HATPase_C_sf"/>
</dbReference>
<accession>A0A0B5Q5A6</accession>
<keyword evidence="2" id="KW-0723">Serine/threonine-protein kinase</keyword>
<sequence>MSVTKGSVIFYGLDGLDKKVNDIIEVLDLKKQSFEVKLIIFEAVNNAYIHGNSSDSSKPIYVDWELKDNLLIVIVKDCGQGFENINLHKKIDEENILDESGRGLYIISCYTDELILDGSSIIMRKSLLCDI</sequence>
<dbReference type="AlphaFoldDB" id="A0A0B5Q5A6"/>
<dbReference type="InterPro" id="IPR003594">
    <property type="entry name" value="HATPase_dom"/>
</dbReference>
<keyword evidence="2" id="KW-0418">Kinase</keyword>
<evidence type="ECO:0000259" key="1">
    <source>
        <dbReference type="Pfam" id="PF13581"/>
    </source>
</evidence>
<dbReference type="KEGG" id="cbei:LF65_00741"/>
<organism evidence="2 3">
    <name type="scientific">Clostridium beijerinckii</name>
    <name type="common">Clostridium MP</name>
    <dbReference type="NCBI Taxonomy" id="1520"/>
    <lineage>
        <taxon>Bacteria</taxon>
        <taxon>Bacillati</taxon>
        <taxon>Bacillota</taxon>
        <taxon>Clostridia</taxon>
        <taxon>Eubacteriales</taxon>
        <taxon>Clostridiaceae</taxon>
        <taxon>Clostridium</taxon>
    </lineage>
</organism>
<dbReference type="Gene3D" id="3.30.565.10">
    <property type="entry name" value="Histidine kinase-like ATPase, C-terminal domain"/>
    <property type="match status" value="1"/>
</dbReference>
<name>A0A0B5Q5A6_CLOBE</name>
<dbReference type="OrthoDB" id="2620581at2"/>
<feature type="domain" description="Histidine kinase/HSP90-like ATPase" evidence="1">
    <location>
        <begin position="32"/>
        <end position="124"/>
    </location>
</feature>
<dbReference type="STRING" id="1520.LF65_00741"/>
<proteinExistence type="predicted"/>
<evidence type="ECO:0000313" key="2">
    <source>
        <dbReference type="EMBL" id="AJG97369.1"/>
    </source>
</evidence>
<dbReference type="GO" id="GO:0004674">
    <property type="term" value="F:protein serine/threonine kinase activity"/>
    <property type="evidence" value="ECO:0007669"/>
    <property type="project" value="UniProtKB-KW"/>
</dbReference>
<dbReference type="Pfam" id="PF13581">
    <property type="entry name" value="HATPase_c_2"/>
    <property type="match status" value="1"/>
</dbReference>
<dbReference type="SUPFAM" id="SSF55874">
    <property type="entry name" value="ATPase domain of HSP90 chaperone/DNA topoisomerase II/histidine kinase"/>
    <property type="match status" value="1"/>
</dbReference>
<evidence type="ECO:0000313" key="3">
    <source>
        <dbReference type="Proteomes" id="UP000031866"/>
    </source>
</evidence>